<protein>
    <submittedName>
        <fullName evidence="9">Cytochrome c1</fullName>
    </submittedName>
</protein>
<evidence type="ECO:0000256" key="7">
    <source>
        <dbReference type="ARBA" id="ARBA00023136"/>
    </source>
</evidence>
<evidence type="ECO:0000256" key="8">
    <source>
        <dbReference type="SAM" id="Phobius"/>
    </source>
</evidence>
<gene>
    <name evidence="9" type="ORF">OCL97_05200</name>
</gene>
<dbReference type="Pfam" id="PF02167">
    <property type="entry name" value="Cytochrom_C1"/>
    <property type="match status" value="1"/>
</dbReference>
<dbReference type="Proteomes" id="UP001598130">
    <property type="component" value="Unassembled WGS sequence"/>
</dbReference>
<keyword evidence="5 8" id="KW-1133">Transmembrane helix</keyword>
<dbReference type="InterPro" id="IPR036909">
    <property type="entry name" value="Cyt_c-like_dom_sf"/>
</dbReference>
<dbReference type="EMBL" id="JAOTJD010000006">
    <property type="protein sequence ID" value="MFD3263365.1"/>
    <property type="molecule type" value="Genomic_DNA"/>
</dbReference>
<dbReference type="InterPro" id="IPR002326">
    <property type="entry name" value="Cyt_c1"/>
</dbReference>
<keyword evidence="4" id="KW-0479">Metal-binding</keyword>
<dbReference type="PROSITE" id="PS51257">
    <property type="entry name" value="PROKAR_LIPOPROTEIN"/>
    <property type="match status" value="1"/>
</dbReference>
<proteinExistence type="predicted"/>
<keyword evidence="10" id="KW-1185">Reference proteome</keyword>
<dbReference type="Gene3D" id="1.10.760.10">
    <property type="entry name" value="Cytochrome c-like domain"/>
    <property type="match status" value="1"/>
</dbReference>
<evidence type="ECO:0000256" key="6">
    <source>
        <dbReference type="ARBA" id="ARBA00023004"/>
    </source>
</evidence>
<evidence type="ECO:0000256" key="1">
    <source>
        <dbReference type="ARBA" id="ARBA00004370"/>
    </source>
</evidence>
<keyword evidence="6" id="KW-0408">Iron</keyword>
<accession>A0ABW6CJV6</accession>
<evidence type="ECO:0000256" key="3">
    <source>
        <dbReference type="ARBA" id="ARBA00022692"/>
    </source>
</evidence>
<evidence type="ECO:0000256" key="2">
    <source>
        <dbReference type="ARBA" id="ARBA00022617"/>
    </source>
</evidence>
<keyword evidence="3 8" id="KW-0812">Transmembrane</keyword>
<reference evidence="9 10" key="1">
    <citation type="submission" date="2022-09" db="EMBL/GenBank/DDBJ databases">
        <title>New species of Phenylobacterium.</title>
        <authorList>
            <person name="Mieszkin S."/>
        </authorList>
    </citation>
    <scope>NUCLEOTIDE SEQUENCE [LARGE SCALE GENOMIC DNA]</scope>
    <source>
        <strain evidence="9 10">HK31-G</strain>
    </source>
</reference>
<dbReference type="SUPFAM" id="SSF46626">
    <property type="entry name" value="Cytochrome c"/>
    <property type="match status" value="1"/>
</dbReference>
<evidence type="ECO:0000256" key="4">
    <source>
        <dbReference type="ARBA" id="ARBA00022723"/>
    </source>
</evidence>
<comment type="subcellular location">
    <subcellularLocation>
        <location evidence="1">Membrane</location>
    </subcellularLocation>
</comment>
<organism evidence="9 10">
    <name type="scientific">Phenylobacterium ferrooxidans</name>
    <dbReference type="NCBI Taxonomy" id="2982689"/>
    <lineage>
        <taxon>Bacteria</taxon>
        <taxon>Pseudomonadati</taxon>
        <taxon>Pseudomonadota</taxon>
        <taxon>Alphaproteobacteria</taxon>
        <taxon>Caulobacterales</taxon>
        <taxon>Caulobacteraceae</taxon>
        <taxon>Phenylobacterium</taxon>
    </lineage>
</organism>
<evidence type="ECO:0000313" key="10">
    <source>
        <dbReference type="Proteomes" id="UP001598130"/>
    </source>
</evidence>
<keyword evidence="7 8" id="KW-0472">Membrane</keyword>
<dbReference type="RefSeq" id="WP_377368218.1">
    <property type="nucleotide sequence ID" value="NZ_JAOTJD010000006.1"/>
</dbReference>
<keyword evidence="2" id="KW-0349">Heme</keyword>
<evidence type="ECO:0000313" key="9">
    <source>
        <dbReference type="EMBL" id="MFD3263365.1"/>
    </source>
</evidence>
<name>A0ABW6CJV6_9CAUL</name>
<sequence>MKTTRQVELTYMRVQTVIAAASVACASILSTVGIIIAVQFNEQNKAEKARDEKQAENLLAAERAMGCADILMKLSTVDSDAAKIPHYQKVEITKLVKMSCDGTGALISIENFAHSPLPSDASKPTSVPSSVEWASSGPIGLFNQQALQRGYKVYEEVCAECVDQQLSDVDAFLKWAREPKVR</sequence>
<evidence type="ECO:0000256" key="5">
    <source>
        <dbReference type="ARBA" id="ARBA00022989"/>
    </source>
</evidence>
<feature type="transmembrane region" description="Helical" evidence="8">
    <location>
        <begin position="17"/>
        <end position="40"/>
    </location>
</feature>
<comment type="caution">
    <text evidence="9">The sequence shown here is derived from an EMBL/GenBank/DDBJ whole genome shotgun (WGS) entry which is preliminary data.</text>
</comment>